<sequence>MTFEYKIADISLHEAGRHQIRLAEHEMPGLMSLRREFGAAQPLKGARIAGSLHMTVQTAVLIETLTALGAEVRWASCNIFSTQDEAAAAVVVGKGTPEDPQGVPVFAWKNESLEEYWWTAEQILTWPGAAENPALGPNMILDDGGDATLLVHKGVEFEAAGAVPAATEEDSHEYRIILDVLRASLAADPQKWTRTAAGIKGVSEETTTGVLRLYQLAEQGKLLFPAINVNDSVTKSKFDNKYGIRHSLPDGLNRATDVLIGGKVAVVCGYGDVGKGAAEALRGQGARVIVTEIDPICALQAAMDGYQVSTLQSVLDQGDIFITTTGGKDIIMAADMARMKNKAIVGNVGHFDNEIDMAGLAAVPGVKKVEIKPQVHEWVFDAGTDAERSIIVLSEGRLLNLGNATGHPSFVMSNSFANQTIAQIELFTKHGRKAADGEGFEYGNEVYVLPKILDEKVARLHLDALGVELTELTKDQAEYLGLDVAGPYKAEHYRY</sequence>
<dbReference type="PROSITE" id="PS00738">
    <property type="entry name" value="ADOHCYASE_1"/>
    <property type="match status" value="1"/>
</dbReference>
<dbReference type="InterPro" id="IPR042172">
    <property type="entry name" value="Adenosylhomocyst_ase-like_sf"/>
</dbReference>
<dbReference type="SUPFAM" id="SSF52283">
    <property type="entry name" value="Formate/glycerate dehydrogenase catalytic domain-like"/>
    <property type="match status" value="1"/>
</dbReference>
<comment type="function">
    <text evidence="5">May play a key role in the regulation of the intracellular concentration of adenosylhomocysteine.</text>
</comment>
<feature type="binding site" evidence="5 6">
    <location>
        <position position="239"/>
    </location>
    <ligand>
        <name>substrate</name>
    </ligand>
</feature>
<organism evidence="11 12">
    <name type="scientific">Zafaria cholistanensis</name>
    <dbReference type="NCBI Taxonomy" id="1682741"/>
    <lineage>
        <taxon>Bacteria</taxon>
        <taxon>Bacillati</taxon>
        <taxon>Actinomycetota</taxon>
        <taxon>Actinomycetes</taxon>
        <taxon>Micrococcales</taxon>
        <taxon>Micrococcaceae</taxon>
        <taxon>Zafaria</taxon>
    </lineage>
</organism>
<feature type="binding site" evidence="5 7">
    <location>
        <position position="400"/>
    </location>
    <ligand>
        <name>NAD(+)</name>
        <dbReference type="ChEBI" id="CHEBI:57540"/>
    </ligand>
</feature>
<evidence type="ECO:0000256" key="4">
    <source>
        <dbReference type="ARBA" id="ARBA00023027"/>
    </source>
</evidence>
<proteinExistence type="inferred from homology"/>
<dbReference type="GO" id="GO:0004013">
    <property type="term" value="F:adenosylhomocysteinase activity"/>
    <property type="evidence" value="ECO:0007669"/>
    <property type="project" value="UniProtKB-UniRule"/>
</dbReference>
<comment type="similarity">
    <text evidence="1 5 9">Belongs to the adenosylhomocysteinase family.</text>
</comment>
<comment type="pathway">
    <text evidence="5 8">Amino-acid biosynthesis; L-homocysteine biosynthesis; L-homocysteine from S-adenosyl-L-homocysteine: step 1/1.</text>
</comment>
<keyword evidence="12" id="KW-1185">Reference proteome</keyword>
<dbReference type="InterPro" id="IPR015878">
    <property type="entry name" value="Ado_hCys_hydrolase_NAD-bd"/>
</dbReference>
<dbReference type="SUPFAM" id="SSF51735">
    <property type="entry name" value="NAD(P)-binding Rossmann-fold domains"/>
    <property type="match status" value="1"/>
</dbReference>
<keyword evidence="3 5" id="KW-0378">Hydrolase</keyword>
<feature type="binding site" evidence="5 6">
    <location>
        <position position="143"/>
    </location>
    <ligand>
        <name>substrate</name>
    </ligand>
</feature>
<dbReference type="EMBL" id="BKDJ01000013">
    <property type="protein sequence ID" value="GER23836.1"/>
    <property type="molecule type" value="Genomic_DNA"/>
</dbReference>
<feature type="binding site" evidence="5 6">
    <location>
        <position position="235"/>
    </location>
    <ligand>
        <name>substrate</name>
    </ligand>
</feature>
<evidence type="ECO:0000256" key="2">
    <source>
        <dbReference type="ARBA" id="ARBA00022563"/>
    </source>
</evidence>
<feature type="domain" description="S-adenosyl-L-homocysteine hydrolase NAD binding" evidence="10">
    <location>
        <begin position="240"/>
        <end position="406"/>
    </location>
</feature>
<dbReference type="RefSeq" id="WP_149957448.1">
    <property type="nucleotide sequence ID" value="NZ_BKDJ01000013.1"/>
</dbReference>
<dbReference type="Pfam" id="PF05221">
    <property type="entry name" value="AdoHcyase"/>
    <property type="match status" value="1"/>
</dbReference>
<comment type="subcellular location">
    <subcellularLocation>
        <location evidence="5">Cytoplasm</location>
    </subcellularLocation>
</comment>
<dbReference type="FunFam" id="3.40.50.720:FF:000004">
    <property type="entry name" value="Adenosylhomocysteinase"/>
    <property type="match status" value="1"/>
</dbReference>
<comment type="catalytic activity">
    <reaction evidence="5 8">
        <text>S-adenosyl-L-homocysteine + H2O = L-homocysteine + adenosine</text>
        <dbReference type="Rhea" id="RHEA:21708"/>
        <dbReference type="ChEBI" id="CHEBI:15377"/>
        <dbReference type="ChEBI" id="CHEBI:16335"/>
        <dbReference type="ChEBI" id="CHEBI:57856"/>
        <dbReference type="ChEBI" id="CHEBI:58199"/>
        <dbReference type="EC" id="3.13.2.1"/>
    </reaction>
</comment>
<dbReference type="Gene3D" id="3.40.50.1480">
    <property type="entry name" value="Adenosylhomocysteinase-like"/>
    <property type="match status" value="1"/>
</dbReference>
<evidence type="ECO:0000256" key="8">
    <source>
        <dbReference type="RuleBase" id="RU000548"/>
    </source>
</evidence>
<comment type="caution">
    <text evidence="5">Lacks conserved residue(s) required for the propagation of feature annotation.</text>
</comment>
<keyword evidence="2 5" id="KW-0554">One-carbon metabolism</keyword>
<dbReference type="InterPro" id="IPR036291">
    <property type="entry name" value="NAD(P)-bd_dom_sf"/>
</dbReference>
<dbReference type="EC" id="3.13.2.1" evidence="5"/>
<dbReference type="SMART" id="SM00997">
    <property type="entry name" value="AdoHcyase_NAD"/>
    <property type="match status" value="1"/>
</dbReference>
<accession>A0A5A7NTC8</accession>
<evidence type="ECO:0000313" key="12">
    <source>
        <dbReference type="Proteomes" id="UP000325307"/>
    </source>
</evidence>
<feature type="binding site" evidence="7">
    <location>
        <position position="407"/>
    </location>
    <ligand>
        <name>NAD(+)</name>
        <dbReference type="ChEBI" id="CHEBI:57540"/>
    </ligand>
</feature>
<dbReference type="GO" id="GO:0005829">
    <property type="term" value="C:cytosol"/>
    <property type="evidence" value="ECO:0007669"/>
    <property type="project" value="TreeGrafter"/>
</dbReference>
<evidence type="ECO:0000313" key="11">
    <source>
        <dbReference type="EMBL" id="GER23836.1"/>
    </source>
</evidence>
<evidence type="ECO:0000256" key="6">
    <source>
        <dbReference type="PIRSR" id="PIRSR001109-1"/>
    </source>
</evidence>
<dbReference type="CDD" id="cd00401">
    <property type="entry name" value="SAHH"/>
    <property type="match status" value="1"/>
</dbReference>
<feature type="binding site" evidence="5">
    <location>
        <position position="240"/>
    </location>
    <ligand>
        <name>NAD(+)</name>
        <dbReference type="ChEBI" id="CHEBI:57540"/>
    </ligand>
</feature>
<dbReference type="PANTHER" id="PTHR23420">
    <property type="entry name" value="ADENOSYLHOMOCYSTEINASE"/>
    <property type="match status" value="1"/>
</dbReference>
<evidence type="ECO:0000256" key="3">
    <source>
        <dbReference type="ARBA" id="ARBA00022801"/>
    </source>
</evidence>
<evidence type="ECO:0000256" key="9">
    <source>
        <dbReference type="RuleBase" id="RU004166"/>
    </source>
</evidence>
<evidence type="ECO:0000256" key="5">
    <source>
        <dbReference type="HAMAP-Rule" id="MF_00563"/>
    </source>
</evidence>
<reference evidence="11 12" key="1">
    <citation type="submission" date="2019-09" db="EMBL/GenBank/DDBJ databases">
        <title>Arthrobacter zafarii sp. nov., a moderately thermotolerant and halotolerant actinobacterium isolated from Cholistan desert soil of Pakistan.</title>
        <authorList>
            <person name="Amin A."/>
            <person name="Ahmed I."/>
            <person name="Khalid N."/>
            <person name="Schumann P."/>
            <person name="Busse H.J."/>
            <person name="Khan I.U."/>
            <person name="Li S."/>
            <person name="Li W.J."/>
        </authorList>
    </citation>
    <scope>NUCLEOTIDE SEQUENCE [LARGE SCALE GENOMIC DNA]</scope>
    <source>
        <strain evidence="11 12">NCCP-1664</strain>
    </source>
</reference>
<dbReference type="PIRSF" id="PIRSF001109">
    <property type="entry name" value="Ad_hcy_hydrolase"/>
    <property type="match status" value="1"/>
</dbReference>
<dbReference type="PANTHER" id="PTHR23420:SF0">
    <property type="entry name" value="ADENOSYLHOMOCYSTEINASE"/>
    <property type="match status" value="1"/>
</dbReference>
<dbReference type="NCBIfam" id="TIGR00936">
    <property type="entry name" value="ahcY"/>
    <property type="match status" value="1"/>
</dbReference>
<dbReference type="Gene3D" id="3.40.50.720">
    <property type="entry name" value="NAD(P)-binding Rossmann-like Domain"/>
    <property type="match status" value="1"/>
</dbReference>
<feature type="binding site" evidence="5">
    <location>
        <begin position="269"/>
        <end position="274"/>
    </location>
    <ligand>
        <name>NAD(+)</name>
        <dbReference type="ChEBI" id="CHEBI:57540"/>
    </ligand>
</feature>
<feature type="binding site" evidence="5 7">
    <location>
        <position position="292"/>
    </location>
    <ligand>
        <name>NAD(+)</name>
        <dbReference type="ChEBI" id="CHEBI:57540"/>
    </ligand>
</feature>
<dbReference type="NCBIfam" id="NF004005">
    <property type="entry name" value="PRK05476.2-3"/>
    <property type="match status" value="1"/>
</dbReference>
<dbReference type="Pfam" id="PF00670">
    <property type="entry name" value="AdoHcyase_NAD"/>
    <property type="match status" value="1"/>
</dbReference>
<feature type="binding site" evidence="5 6">
    <location>
        <position position="55"/>
    </location>
    <ligand>
        <name>substrate</name>
    </ligand>
</feature>
<feature type="binding site" evidence="5 6">
    <location>
        <position position="205"/>
    </location>
    <ligand>
        <name>substrate</name>
    </ligand>
</feature>
<evidence type="ECO:0000256" key="1">
    <source>
        <dbReference type="ARBA" id="ARBA00007122"/>
    </source>
</evidence>
<feature type="binding site" evidence="7">
    <location>
        <begin position="271"/>
        <end position="276"/>
    </location>
    <ligand>
        <name>NAD(+)</name>
        <dbReference type="ChEBI" id="CHEBI:57540"/>
    </ligand>
</feature>
<dbReference type="AlphaFoldDB" id="A0A5A7NTC8"/>
<dbReference type="GO" id="GO:0071269">
    <property type="term" value="P:L-homocysteine biosynthetic process"/>
    <property type="evidence" value="ECO:0007669"/>
    <property type="project" value="UniProtKB-UniRule"/>
</dbReference>
<keyword evidence="4 5" id="KW-0520">NAD</keyword>
<keyword evidence="5" id="KW-0963">Cytoplasm</keyword>
<evidence type="ECO:0000259" key="10">
    <source>
        <dbReference type="SMART" id="SM00997"/>
    </source>
</evidence>
<dbReference type="InterPro" id="IPR020082">
    <property type="entry name" value="S-Ado-L-homoCys_hydrolase_CS"/>
</dbReference>
<feature type="binding site" evidence="5 7">
    <location>
        <begin position="206"/>
        <end position="208"/>
    </location>
    <ligand>
        <name>NAD(+)</name>
        <dbReference type="ChEBI" id="CHEBI:57540"/>
    </ligand>
</feature>
<dbReference type="Proteomes" id="UP000325307">
    <property type="component" value="Unassembled WGS sequence"/>
</dbReference>
<dbReference type="SMART" id="SM00996">
    <property type="entry name" value="AdoHcyase"/>
    <property type="match status" value="1"/>
</dbReference>
<dbReference type="UniPathway" id="UPA00314">
    <property type="reaction ID" value="UER00076"/>
</dbReference>
<comment type="cofactor">
    <cofactor evidence="5 7 8">
        <name>NAD(+)</name>
        <dbReference type="ChEBI" id="CHEBI:57540"/>
    </cofactor>
    <text evidence="5 7 8">Binds 1 NAD(+) per subunit.</text>
</comment>
<evidence type="ECO:0000256" key="7">
    <source>
        <dbReference type="PIRSR" id="PIRSR001109-2"/>
    </source>
</evidence>
<protein>
    <recommendedName>
        <fullName evidence="5">Adenosylhomocysteinase</fullName>
        <ecNumber evidence="5">3.13.2.1</ecNumber>
    </recommendedName>
    <alternativeName>
        <fullName evidence="5">S-adenosyl-L-homocysteine hydrolase</fullName>
        <shortName evidence="5">AdoHcyase</shortName>
    </alternativeName>
</protein>
<dbReference type="OrthoDB" id="9802717at2"/>
<dbReference type="GO" id="GO:0006730">
    <property type="term" value="P:one-carbon metabolic process"/>
    <property type="evidence" value="ECO:0007669"/>
    <property type="project" value="UniProtKB-UniRule"/>
</dbReference>
<comment type="caution">
    <text evidence="11">The sequence shown here is derived from an EMBL/GenBank/DDBJ whole genome shotgun (WGS) entry which is preliminary data.</text>
</comment>
<dbReference type="InterPro" id="IPR000043">
    <property type="entry name" value="Adenosylhomocysteinase-like"/>
</dbReference>
<dbReference type="HAMAP" id="MF_00563">
    <property type="entry name" value="AdoHcyase"/>
    <property type="match status" value="1"/>
</dbReference>
<dbReference type="PROSITE" id="PS00739">
    <property type="entry name" value="ADOHCYASE_2"/>
    <property type="match status" value="1"/>
</dbReference>
<dbReference type="GO" id="GO:0033353">
    <property type="term" value="P:S-adenosylmethionine cycle"/>
    <property type="evidence" value="ECO:0007669"/>
    <property type="project" value="TreeGrafter"/>
</dbReference>
<name>A0A5A7NTC8_9MICC</name>
<gene>
    <name evidence="5 11" type="primary">ahcY</name>
    <name evidence="11" type="ORF">NCCP1664_23310</name>
</gene>